<dbReference type="Gene3D" id="1.10.530.10">
    <property type="match status" value="1"/>
</dbReference>
<sequence length="597" mass="64819">MLCAASATATDIKLPLELDLAIVEEALAAQLFTGTDAKAELFHDSQSCNALTLSEPRVEGTESGQLRVTSRIEARIGLLLGGRCRLPVAWNGLIETFEDIRVMPGSDQVSFRVTDSNMLSSEDGSRKLPGMIWDWIKGQVHPRLSAITLDFGPALTELRSLIHDALPADLAERNAVAHSLQLRGAEARPGAMTVLLTLQAPSIPAAATATGDTGPLSSAELAAWDETWQAWDAFATWLVKDLAAPADPELRAELLALLMEARYELRQALASERTGTDPVRSLFLSTWTRLAPLLRENALAIPGGRSLELAAFLSAGNALQALDNAAPQLGLAVDSQTLRRLARLLAPSVSDDELAYSTAVDPELRTLLGLPAQLDSEPLEETTASGPFAWLIRPAHASSVSKSLIQLLTGWVPATADLDRYLLAMEQLLDESIAAERARGAVPSEFFPLYQDLVRATAWQESCWRQFVEEGGKVTPIRSSAGSVGLMQINQHVWRNIYDLEALQNNVGYNARAGSEILSHYLVDYAIKRGEHKVNGNVDDLARATYGVYNGGPRHLTRYRQGSRSAYLRGVDEAFWEKYQAIRSTGAAAVKQCYGGA</sequence>
<organism evidence="2 3">
    <name type="scientific">Haliea salexigens</name>
    <dbReference type="NCBI Taxonomy" id="287487"/>
    <lineage>
        <taxon>Bacteria</taxon>
        <taxon>Pseudomonadati</taxon>
        <taxon>Pseudomonadota</taxon>
        <taxon>Gammaproteobacteria</taxon>
        <taxon>Cellvibrionales</taxon>
        <taxon>Halieaceae</taxon>
        <taxon>Haliea</taxon>
    </lineage>
</organism>
<dbReference type="InterPro" id="IPR008258">
    <property type="entry name" value="Transglycosylase_SLT_dom_1"/>
</dbReference>
<dbReference type="SUPFAM" id="SSF53955">
    <property type="entry name" value="Lysozyme-like"/>
    <property type="match status" value="1"/>
</dbReference>
<dbReference type="AlphaFoldDB" id="A0A3C1KPA3"/>
<dbReference type="STRING" id="1121937.GCA_000423125_00460"/>
<gene>
    <name evidence="2" type="ORF">DCP75_11400</name>
</gene>
<dbReference type="InterPro" id="IPR023346">
    <property type="entry name" value="Lysozyme-like_dom_sf"/>
</dbReference>
<accession>A0A3C1KPA3</accession>
<name>A0A3C1KPA3_9GAMM</name>
<proteinExistence type="predicted"/>
<dbReference type="EMBL" id="DMND01000152">
    <property type="protein sequence ID" value="HAN28303.1"/>
    <property type="molecule type" value="Genomic_DNA"/>
</dbReference>
<dbReference type="Pfam" id="PF01464">
    <property type="entry name" value="SLT"/>
    <property type="match status" value="1"/>
</dbReference>
<comment type="caution">
    <text evidence="2">The sequence shown here is derived from an EMBL/GenBank/DDBJ whole genome shotgun (WGS) entry which is preliminary data.</text>
</comment>
<evidence type="ECO:0000313" key="3">
    <source>
        <dbReference type="Proteomes" id="UP000259273"/>
    </source>
</evidence>
<dbReference type="Proteomes" id="UP000259273">
    <property type="component" value="Unassembled WGS sequence"/>
</dbReference>
<evidence type="ECO:0000313" key="2">
    <source>
        <dbReference type="EMBL" id="HAN28303.1"/>
    </source>
</evidence>
<protein>
    <submittedName>
        <fullName evidence="2">Lytic transglycosylase domain-containing protein</fullName>
    </submittedName>
</protein>
<evidence type="ECO:0000259" key="1">
    <source>
        <dbReference type="Pfam" id="PF01464"/>
    </source>
</evidence>
<dbReference type="CDD" id="cd00254">
    <property type="entry name" value="LT-like"/>
    <property type="match status" value="1"/>
</dbReference>
<reference evidence="2 3" key="1">
    <citation type="journal article" date="2018" name="Nat. Biotechnol.">
        <title>A standardized bacterial taxonomy based on genome phylogeny substantially revises the tree of life.</title>
        <authorList>
            <person name="Parks D.H."/>
            <person name="Chuvochina M."/>
            <person name="Waite D.W."/>
            <person name="Rinke C."/>
            <person name="Skarshewski A."/>
            <person name="Chaumeil P.A."/>
            <person name="Hugenholtz P."/>
        </authorList>
    </citation>
    <scope>NUCLEOTIDE SEQUENCE [LARGE SCALE GENOMIC DNA]</scope>
    <source>
        <strain evidence="2">UBA9158</strain>
    </source>
</reference>
<feature type="domain" description="Transglycosylase SLT" evidence="1">
    <location>
        <begin position="451"/>
        <end position="563"/>
    </location>
</feature>